<reference evidence="2" key="1">
    <citation type="submission" date="2021-06" db="EMBL/GenBank/DDBJ databases">
        <title>50 bacteria genomes isolated from Dapeng, Shenzhen, China.</title>
        <authorList>
            <person name="Zheng W."/>
            <person name="Yu S."/>
            <person name="Huang Y."/>
        </authorList>
    </citation>
    <scope>NUCLEOTIDE SEQUENCE</scope>
    <source>
        <strain evidence="2">DP4N28-2</strain>
    </source>
</reference>
<dbReference type="PANTHER" id="PTHR36114:SF1">
    <property type="entry name" value="16.7 KDA PROTEIN IN WHIE LOCUS"/>
    <property type="match status" value="1"/>
</dbReference>
<dbReference type="InterPro" id="IPR013096">
    <property type="entry name" value="Cupin_2"/>
</dbReference>
<dbReference type="CDD" id="cd02226">
    <property type="entry name" value="cupin_YdbB-like"/>
    <property type="match status" value="1"/>
</dbReference>
<dbReference type="InterPro" id="IPR011051">
    <property type="entry name" value="RmlC_Cupin_sf"/>
</dbReference>
<evidence type="ECO:0000313" key="3">
    <source>
        <dbReference type="Proteomes" id="UP000824927"/>
    </source>
</evidence>
<dbReference type="PANTHER" id="PTHR36114">
    <property type="entry name" value="16.7 KDA PROTEIN IN WHIE LOCUS"/>
    <property type="match status" value="1"/>
</dbReference>
<dbReference type="SUPFAM" id="SSF51182">
    <property type="entry name" value="RmlC-like cupins"/>
    <property type="match status" value="1"/>
</dbReference>
<comment type="caution">
    <text evidence="2">The sequence shown here is derived from an EMBL/GenBank/DDBJ whole genome shotgun (WGS) entry which is preliminary data.</text>
</comment>
<dbReference type="InterPro" id="IPR014710">
    <property type="entry name" value="RmlC-like_jellyroll"/>
</dbReference>
<gene>
    <name evidence="2" type="ORF">KUV31_10730</name>
</gene>
<evidence type="ECO:0000313" key="2">
    <source>
        <dbReference type="EMBL" id="MBY6218812.1"/>
    </source>
</evidence>
<dbReference type="Gene3D" id="2.60.120.10">
    <property type="entry name" value="Jelly Rolls"/>
    <property type="match status" value="1"/>
</dbReference>
<protein>
    <submittedName>
        <fullName evidence="2">Cupin domain-containing protein</fullName>
    </submittedName>
</protein>
<evidence type="ECO:0000259" key="1">
    <source>
        <dbReference type="Pfam" id="PF07883"/>
    </source>
</evidence>
<dbReference type="InterPro" id="IPR052044">
    <property type="entry name" value="PKS_Associated_Protein"/>
</dbReference>
<proteinExistence type="predicted"/>
<organism evidence="2 3">
    <name type="scientific">Qipengyuania aquimaris</name>
    <dbReference type="NCBI Taxonomy" id="255984"/>
    <lineage>
        <taxon>Bacteria</taxon>
        <taxon>Pseudomonadati</taxon>
        <taxon>Pseudomonadota</taxon>
        <taxon>Alphaproteobacteria</taxon>
        <taxon>Sphingomonadales</taxon>
        <taxon>Erythrobacteraceae</taxon>
        <taxon>Qipengyuania</taxon>
    </lineage>
</organism>
<dbReference type="EMBL" id="JAHVKP010000001">
    <property type="protein sequence ID" value="MBY6218812.1"/>
    <property type="molecule type" value="Genomic_DNA"/>
</dbReference>
<sequence length="117" mass="13059">MPAKVTLAQKFAGFSEHWAPRIVARYEGHEVRIAKLEGEFDWHSHTHDELFLCVDGELDILFRDRTETLLPGDLLLIEAGEEHKPFARKGEVQVLLLDPGNAPNNGDEATATKAVEA</sequence>
<accession>A0A9Q3XD86</accession>
<dbReference type="RefSeq" id="WP_222405510.1">
    <property type="nucleotide sequence ID" value="NZ_JAHVKP010000001.1"/>
</dbReference>
<feature type="domain" description="Cupin type-2" evidence="1">
    <location>
        <begin position="31"/>
        <end position="96"/>
    </location>
</feature>
<dbReference type="Proteomes" id="UP000824927">
    <property type="component" value="Unassembled WGS sequence"/>
</dbReference>
<name>A0A9Q3XD86_9SPHN</name>
<dbReference type="Pfam" id="PF07883">
    <property type="entry name" value="Cupin_2"/>
    <property type="match status" value="1"/>
</dbReference>
<dbReference type="AlphaFoldDB" id="A0A9Q3XD86"/>